<dbReference type="OMA" id="WCFFLYQ"/>
<feature type="active site" description="Nucleophile" evidence="4">
    <location>
        <position position="299"/>
    </location>
</feature>
<evidence type="ECO:0000256" key="4">
    <source>
        <dbReference type="PIRSR" id="PIRSR018153-1"/>
    </source>
</evidence>
<dbReference type="GO" id="GO:0000026">
    <property type="term" value="F:alpha-1,2-mannosyltransferase activity"/>
    <property type="evidence" value="ECO:0007669"/>
    <property type="project" value="TreeGrafter"/>
</dbReference>
<name>U4LJT7_PYROM</name>
<dbReference type="PANTHER" id="PTHR31121">
    <property type="entry name" value="ALPHA-1,2 MANNOSYLTRANSFERASE KTR1"/>
    <property type="match status" value="1"/>
</dbReference>
<keyword evidence="2 5" id="KW-0328">Glycosyltransferase</keyword>
<dbReference type="OrthoDB" id="439943at2759"/>
<dbReference type="Pfam" id="PF01793">
    <property type="entry name" value="Glyco_transf_15"/>
    <property type="match status" value="1"/>
</dbReference>
<accession>U4LJT7</accession>
<dbReference type="STRING" id="1076935.U4LJT7"/>
<dbReference type="InterPro" id="IPR002685">
    <property type="entry name" value="Glyco_trans_15"/>
</dbReference>
<organism evidence="5 6">
    <name type="scientific">Pyronema omphalodes (strain CBS 100304)</name>
    <name type="common">Pyronema confluens</name>
    <dbReference type="NCBI Taxonomy" id="1076935"/>
    <lineage>
        <taxon>Eukaryota</taxon>
        <taxon>Fungi</taxon>
        <taxon>Dikarya</taxon>
        <taxon>Ascomycota</taxon>
        <taxon>Pezizomycotina</taxon>
        <taxon>Pezizomycetes</taxon>
        <taxon>Pezizales</taxon>
        <taxon>Pyronemataceae</taxon>
        <taxon>Pyronema</taxon>
    </lineage>
</organism>
<keyword evidence="3 5" id="KW-0808">Transferase</keyword>
<dbReference type="eggNOG" id="KOG4472">
    <property type="taxonomic scope" value="Eukaryota"/>
</dbReference>
<dbReference type="GO" id="GO:0006487">
    <property type="term" value="P:protein N-linked glycosylation"/>
    <property type="evidence" value="ECO:0007669"/>
    <property type="project" value="TreeGrafter"/>
</dbReference>
<dbReference type="Proteomes" id="UP000018144">
    <property type="component" value="Unassembled WGS sequence"/>
</dbReference>
<keyword evidence="6" id="KW-1185">Reference proteome</keyword>
<dbReference type="SUPFAM" id="SSF53448">
    <property type="entry name" value="Nucleotide-diphospho-sugar transferases"/>
    <property type="match status" value="1"/>
</dbReference>
<evidence type="ECO:0000256" key="3">
    <source>
        <dbReference type="ARBA" id="ARBA00022679"/>
    </source>
</evidence>
<dbReference type="EMBL" id="HF935726">
    <property type="protein sequence ID" value="CCX12897.1"/>
    <property type="molecule type" value="Genomic_DNA"/>
</dbReference>
<dbReference type="AlphaFoldDB" id="U4LJT7"/>
<comment type="similarity">
    <text evidence="1">Belongs to the glycosyltransferase 15 family.</text>
</comment>
<evidence type="ECO:0000256" key="2">
    <source>
        <dbReference type="ARBA" id="ARBA00022676"/>
    </source>
</evidence>
<dbReference type="PIRSF" id="PIRSF018153">
    <property type="entry name" value="Glyco_trans_15"/>
    <property type="match status" value="1"/>
</dbReference>
<evidence type="ECO:0000313" key="6">
    <source>
        <dbReference type="Proteomes" id="UP000018144"/>
    </source>
</evidence>
<proteinExistence type="inferred from homology"/>
<dbReference type="Gene3D" id="3.90.550.10">
    <property type="entry name" value="Spore Coat Polysaccharide Biosynthesis Protein SpsA, Chain A"/>
    <property type="match status" value="1"/>
</dbReference>
<evidence type="ECO:0000313" key="5">
    <source>
        <dbReference type="EMBL" id="CCX12897.1"/>
    </source>
</evidence>
<dbReference type="InterPro" id="IPR029044">
    <property type="entry name" value="Nucleotide-diphossugar_trans"/>
</dbReference>
<protein>
    <submittedName>
        <fullName evidence="5">Similar to Probable mannosyltransferase KTR4 acc. no. P38131</fullName>
    </submittedName>
</protein>
<evidence type="ECO:0000256" key="1">
    <source>
        <dbReference type="ARBA" id="ARBA00007677"/>
    </source>
</evidence>
<dbReference type="GO" id="GO:0016020">
    <property type="term" value="C:membrane"/>
    <property type="evidence" value="ECO:0007669"/>
    <property type="project" value="InterPro"/>
</dbReference>
<dbReference type="GO" id="GO:0006493">
    <property type="term" value="P:protein O-linked glycosylation"/>
    <property type="evidence" value="ECO:0007669"/>
    <property type="project" value="TreeGrafter"/>
</dbReference>
<dbReference type="GO" id="GO:0000032">
    <property type="term" value="P:cell wall mannoprotein biosynthetic process"/>
    <property type="evidence" value="ECO:0007669"/>
    <property type="project" value="TreeGrafter"/>
</dbReference>
<gene>
    <name evidence="5" type="ORF">PCON_12491</name>
</gene>
<dbReference type="FunFam" id="3.90.550.10:FF:000051">
    <property type="entry name" value="Alpha-1,2-mannosyltransferase (Ktr4)"/>
    <property type="match status" value="1"/>
</dbReference>
<sequence>MVLLQPSGARAIFGVLLLTSFLLILYNFSSLSPAVTNIVHAGGNSKFHRPAKGGSLKGIDPLLEPEKGPGGKLWGPGERNRTSATLLSLVRNSELDGILQSMKDLEETWNHKFNYPWTFINDVEFTKEFKEKTQAMTKAECFYHTIPASDWDIPSWIDPELMSESADLLVENGVQYARMNSYHQMCRWNSGRFYHHPALQNYRWYWRVEPGVHFFCDIDYDVFRYMEDNDKSYGFVINIYDSPESIETLWPQTLEFLAEHPEYIHPNNAMGWLTDSKNRPEHNRKANGYSTCHFWSNFEIADMGFWRGEAYEAYFKHLDRAGGFFYERWGDAPVHSIGLGLFEDKDKIHWFRDIGYQHIPYFNCPSSPKCKNRCQAGRFTDGTGLDEEDCRANWFEMAHLD</sequence>
<dbReference type="GO" id="GO:0005794">
    <property type="term" value="C:Golgi apparatus"/>
    <property type="evidence" value="ECO:0007669"/>
    <property type="project" value="TreeGrafter"/>
</dbReference>
<dbReference type="PANTHER" id="PTHR31121:SF7">
    <property type="entry name" value="MANNOSYLTRANSFERASE KTR4-RELATED"/>
    <property type="match status" value="1"/>
</dbReference>
<reference evidence="5 6" key="1">
    <citation type="journal article" date="2013" name="PLoS Genet.">
        <title>The genome and development-dependent transcriptomes of Pyronema confluens: a window into fungal evolution.</title>
        <authorList>
            <person name="Traeger S."/>
            <person name="Altegoer F."/>
            <person name="Freitag M."/>
            <person name="Gabaldon T."/>
            <person name="Kempken F."/>
            <person name="Kumar A."/>
            <person name="Marcet-Houben M."/>
            <person name="Poggeler S."/>
            <person name="Stajich J.E."/>
            <person name="Nowrousian M."/>
        </authorList>
    </citation>
    <scope>NUCLEOTIDE SEQUENCE [LARGE SCALE GENOMIC DNA]</scope>
    <source>
        <strain evidence="6">CBS 100304</strain>
        <tissue evidence="5">Vegetative mycelium</tissue>
    </source>
</reference>